<accession>A0A2W2DQ72</accession>
<dbReference type="Proteomes" id="UP000248749">
    <property type="component" value="Unassembled WGS sequence"/>
</dbReference>
<evidence type="ECO:0000256" key="1">
    <source>
        <dbReference type="SAM" id="Phobius"/>
    </source>
</evidence>
<gene>
    <name evidence="2" type="ORF">C1I99_05360</name>
</gene>
<organism evidence="2 3">
    <name type="scientific">Micromonospora deserti</name>
    <dbReference type="NCBI Taxonomy" id="2070366"/>
    <lineage>
        <taxon>Bacteria</taxon>
        <taxon>Bacillati</taxon>
        <taxon>Actinomycetota</taxon>
        <taxon>Actinomycetes</taxon>
        <taxon>Micromonosporales</taxon>
        <taxon>Micromonosporaceae</taxon>
        <taxon>Micromonospora</taxon>
    </lineage>
</organism>
<comment type="caution">
    <text evidence="2">The sequence shown here is derived from an EMBL/GenBank/DDBJ whole genome shotgun (WGS) entry which is preliminary data.</text>
</comment>
<dbReference type="OrthoDB" id="3297019at2"/>
<keyword evidence="1" id="KW-0812">Transmembrane</keyword>
<keyword evidence="1" id="KW-1133">Transmembrane helix</keyword>
<evidence type="ECO:0000313" key="3">
    <source>
        <dbReference type="Proteomes" id="UP000248749"/>
    </source>
</evidence>
<name>A0A2W2DQ72_9ACTN</name>
<feature type="transmembrane region" description="Helical" evidence="1">
    <location>
        <begin position="12"/>
        <end position="34"/>
    </location>
</feature>
<feature type="transmembrane region" description="Helical" evidence="1">
    <location>
        <begin position="40"/>
        <end position="60"/>
    </location>
</feature>
<dbReference type="RefSeq" id="WP_111133041.1">
    <property type="nucleotide sequence ID" value="NZ_POUB01000019.1"/>
</dbReference>
<feature type="transmembrane region" description="Helical" evidence="1">
    <location>
        <begin position="80"/>
        <end position="101"/>
    </location>
</feature>
<feature type="transmembrane region" description="Helical" evidence="1">
    <location>
        <begin position="169"/>
        <end position="188"/>
    </location>
</feature>
<evidence type="ECO:0000313" key="2">
    <source>
        <dbReference type="EMBL" id="PZG01848.1"/>
    </source>
</evidence>
<proteinExistence type="predicted"/>
<sequence length="201" mass="20945">MRWLTLYLRSRRVPMALITAGGCAALMWSLWSVFSDNRTVAVQMVVLTLLLMVAALTATLGGPDDAVEKTAAFSWLPRRIAHLVAAFLIVVVLLLATLATGARFGPAWLVVRDAAGLLGLTALCAATMGTARAWFLPLGWTLVAIISPLPEPVAGRILTWQAQAPASTAAAVTAGLLAFGGLIAYAVAGPARSAPAEAAQQ</sequence>
<feature type="transmembrane region" description="Helical" evidence="1">
    <location>
        <begin position="107"/>
        <end position="126"/>
    </location>
</feature>
<keyword evidence="3" id="KW-1185">Reference proteome</keyword>
<reference evidence="2 3" key="1">
    <citation type="submission" date="2018-01" db="EMBL/GenBank/DDBJ databases">
        <title>Draft genome sequence of Salinispora sp. 13K206.</title>
        <authorList>
            <person name="Sahin N."/>
            <person name="Saygin H."/>
            <person name="Ay H."/>
        </authorList>
    </citation>
    <scope>NUCLEOTIDE SEQUENCE [LARGE SCALE GENOMIC DNA]</scope>
    <source>
        <strain evidence="2 3">13K206</strain>
    </source>
</reference>
<protein>
    <submittedName>
        <fullName evidence="2">Uncharacterized protein</fullName>
    </submittedName>
</protein>
<dbReference type="AlphaFoldDB" id="A0A2W2DQ72"/>
<keyword evidence="1" id="KW-0472">Membrane</keyword>
<dbReference type="PROSITE" id="PS51257">
    <property type="entry name" value="PROKAR_LIPOPROTEIN"/>
    <property type="match status" value="1"/>
</dbReference>
<dbReference type="EMBL" id="POUB01000019">
    <property type="protein sequence ID" value="PZG01848.1"/>
    <property type="molecule type" value="Genomic_DNA"/>
</dbReference>